<reference evidence="2" key="2">
    <citation type="journal article" date="2021" name="PeerJ">
        <title>Extensive microbial diversity within the chicken gut microbiome revealed by metagenomics and culture.</title>
        <authorList>
            <person name="Gilroy R."/>
            <person name="Ravi A."/>
            <person name="Getino M."/>
            <person name="Pursley I."/>
            <person name="Horton D.L."/>
            <person name="Alikhan N.F."/>
            <person name="Baker D."/>
            <person name="Gharbi K."/>
            <person name="Hall N."/>
            <person name="Watson M."/>
            <person name="Adriaenssens E.M."/>
            <person name="Foster-Nyarko E."/>
            <person name="Jarju S."/>
            <person name="Secka A."/>
            <person name="Antonio M."/>
            <person name="Oren A."/>
            <person name="Chaudhuri R.R."/>
            <person name="La Ragione R."/>
            <person name="Hildebrand F."/>
            <person name="Pallen M.J."/>
        </authorList>
    </citation>
    <scope>NUCLEOTIDE SEQUENCE</scope>
    <source>
        <strain evidence="2">ChiW13-3771</strain>
    </source>
</reference>
<dbReference type="Pfam" id="PF13481">
    <property type="entry name" value="AAA_25"/>
    <property type="match status" value="1"/>
</dbReference>
<organism evidence="2 3">
    <name type="scientific">Candidatus Fimimorpha faecalis</name>
    <dbReference type="NCBI Taxonomy" id="2840824"/>
    <lineage>
        <taxon>Bacteria</taxon>
        <taxon>Bacillati</taxon>
        <taxon>Bacillota</taxon>
        <taxon>Clostridia</taxon>
        <taxon>Eubacteriales</taxon>
        <taxon>Candidatus Fimimorpha</taxon>
    </lineage>
</organism>
<dbReference type="SUPFAM" id="SSF57783">
    <property type="entry name" value="Zinc beta-ribbon"/>
    <property type="match status" value="1"/>
</dbReference>
<dbReference type="Pfam" id="PF13155">
    <property type="entry name" value="Toprim_2"/>
    <property type="match status" value="1"/>
</dbReference>
<dbReference type="GO" id="GO:0008270">
    <property type="term" value="F:zinc ion binding"/>
    <property type="evidence" value="ECO:0007669"/>
    <property type="project" value="InterPro"/>
</dbReference>
<dbReference type="Proteomes" id="UP000824201">
    <property type="component" value="Unassembled WGS sequence"/>
</dbReference>
<dbReference type="AlphaFoldDB" id="A0A9D1JF28"/>
<dbReference type="CDD" id="cd01029">
    <property type="entry name" value="TOPRIM_primases"/>
    <property type="match status" value="1"/>
</dbReference>
<evidence type="ECO:0000259" key="1">
    <source>
        <dbReference type="Pfam" id="PF13154"/>
    </source>
</evidence>
<dbReference type="Gene3D" id="3.40.50.300">
    <property type="entry name" value="P-loop containing nucleotide triphosphate hydrolases"/>
    <property type="match status" value="1"/>
</dbReference>
<feature type="domain" description="DUF3991" evidence="1">
    <location>
        <begin position="111"/>
        <end position="182"/>
    </location>
</feature>
<evidence type="ECO:0000313" key="3">
    <source>
        <dbReference type="Proteomes" id="UP000824201"/>
    </source>
</evidence>
<evidence type="ECO:0000313" key="2">
    <source>
        <dbReference type="EMBL" id="HIR90121.1"/>
    </source>
</evidence>
<proteinExistence type="predicted"/>
<dbReference type="InterPro" id="IPR027417">
    <property type="entry name" value="P-loop_NTPase"/>
</dbReference>
<dbReference type="SUPFAM" id="SSF52540">
    <property type="entry name" value="P-loop containing nucleoside triphosphate hydrolases"/>
    <property type="match status" value="1"/>
</dbReference>
<name>A0A9D1JF28_9FIRM</name>
<dbReference type="InterPro" id="IPR034154">
    <property type="entry name" value="TOPRIM_DnaG/twinkle"/>
</dbReference>
<dbReference type="InterPro" id="IPR025054">
    <property type="entry name" value="DUF3991"/>
</dbReference>
<accession>A0A9D1JF28</accession>
<dbReference type="GO" id="GO:0003677">
    <property type="term" value="F:DNA binding"/>
    <property type="evidence" value="ECO:0007669"/>
    <property type="project" value="InterPro"/>
</dbReference>
<dbReference type="GO" id="GO:0006260">
    <property type="term" value="P:DNA replication"/>
    <property type="evidence" value="ECO:0007669"/>
    <property type="project" value="InterPro"/>
</dbReference>
<dbReference type="EMBL" id="DVHN01000199">
    <property type="protein sequence ID" value="HIR90121.1"/>
    <property type="molecule type" value="Genomic_DNA"/>
</dbReference>
<sequence length="630" mass="71307">MSYTQEQIDRANQVNLEQFLRSQGVELIQSGREYRWKNHDSLTVKGNKWFRHSQNKGGYPIDFVMEFYNKTFPEAMQMLIGEEAIEIAAEPAPKTKFQLPPRCEFNDRIIKYLTEERKLPKDLVEEFIADGLIYEDAKHHNVVFVGKDINGIPRYAHCRGTADKFRMDVAGSDKSYGFCYRGKGKELFVFEAPIDLLSHIALYPAGWREHSYLSLGGVSPKALERFLSERKDIENIYIATDNDEAGNKAAEKMAELIPDGVSVYRFLPHAKDWNEELINERNGISSDDYVTIGIRKSKETPKSVPMICMNDVEQTEVDWLWYPYIPFGKLTIVQGNPGEGKTFFAMQLAAACTNQKFLPDMEPFEPFNMIFQTAEDGLGDTVKPRLLSSGADLQRVLVIDDTENPLTLADDRIEKAIRENNAKLMVIDPLQAFLGANVDMNRANEVRPVFRKLADIAQSTGCAIVMIGHLNKASGTQSTYRGLGSIDIAAVVRSILFVGKVKDDPTTRVIVHEKSSLAPPGQALAFSLGDQKGFRWIGAYDISAEDLLAGGEGTKTELKQEQAMKLIYEFLSDGREVSVAELNKEAIERGISERTVRMVRNSMKDKLESERRGKDWWIWLKRQDETANRI</sequence>
<gene>
    <name evidence="2" type="ORF">IAC96_14345</name>
</gene>
<dbReference type="Gene3D" id="3.90.580.10">
    <property type="entry name" value="Zinc finger, CHC2-type domain"/>
    <property type="match status" value="1"/>
</dbReference>
<comment type="caution">
    <text evidence="2">The sequence shown here is derived from an EMBL/GenBank/DDBJ whole genome shotgun (WGS) entry which is preliminary data.</text>
</comment>
<dbReference type="Pfam" id="PF13154">
    <property type="entry name" value="DUF3991"/>
    <property type="match status" value="1"/>
</dbReference>
<reference evidence="2" key="1">
    <citation type="submission" date="2020-10" db="EMBL/GenBank/DDBJ databases">
        <authorList>
            <person name="Gilroy R."/>
        </authorList>
    </citation>
    <scope>NUCLEOTIDE SEQUENCE</scope>
    <source>
        <strain evidence="2">ChiW13-3771</strain>
    </source>
</reference>
<dbReference type="InterPro" id="IPR036977">
    <property type="entry name" value="DNA_primase_Znf_CHC2"/>
</dbReference>
<dbReference type="SUPFAM" id="SSF56731">
    <property type="entry name" value="DNA primase core"/>
    <property type="match status" value="1"/>
</dbReference>
<dbReference type="Gene3D" id="3.40.1360.10">
    <property type="match status" value="1"/>
</dbReference>
<protein>
    <submittedName>
        <fullName evidence="2">AAA family ATPase</fullName>
    </submittedName>
</protein>